<keyword evidence="1 2" id="KW-0812">Transmembrane</keyword>
<keyword evidence="1" id="KW-1133">Transmembrane helix</keyword>
<dbReference type="RefSeq" id="XP_001024128.2">
    <property type="nucleotide sequence ID" value="XM_001024128.2"/>
</dbReference>
<feature type="transmembrane region" description="Helical" evidence="1">
    <location>
        <begin position="295"/>
        <end position="313"/>
    </location>
</feature>
<feature type="transmembrane region" description="Helical" evidence="1">
    <location>
        <begin position="167"/>
        <end position="184"/>
    </location>
</feature>
<evidence type="ECO:0000256" key="1">
    <source>
        <dbReference type="SAM" id="Phobius"/>
    </source>
</evidence>
<evidence type="ECO:0000313" key="2">
    <source>
        <dbReference type="EMBL" id="EAS03883.2"/>
    </source>
</evidence>
<dbReference type="Proteomes" id="UP000009168">
    <property type="component" value="Unassembled WGS sequence"/>
</dbReference>
<feature type="transmembrane region" description="Helical" evidence="1">
    <location>
        <begin position="240"/>
        <end position="258"/>
    </location>
</feature>
<dbReference type="SUPFAM" id="SSF52172">
    <property type="entry name" value="CheY-like"/>
    <property type="match status" value="1"/>
</dbReference>
<sequence length="1671" mass="194648">MNSEAKLKTLESQNICNQNKNNTLNKLGQIDESPSPIDLNKDDRVINLLNKQNSTQKNYNSRNRINSALLSQTNIKSQQDLNVQLKSYKQSRSKVNSNANQSSILESRKMYEEGYEKGLNENLAKYLCKNFNDLEMYLQPNQMNELRKTQNVQALSKTYSAVSSYRLIQSVLNLCILFIGSYFIDDLKQEWQEFWLVLSGMIGIQVAFFVIGMLANIYWRFESPQSDKKRCLKINQKCDLLFLIFYYIEFLFLSEFILLKDSIYQANYKYMLIELILRAAIISCSYAFILQKKKYFFLIFLTFIVYIPIRQSLEWYRYFTSNIQIIFSSLCLMMIVYTIRFQFKDSVDEAYKSTIFAYKDIISDLCLRLKQPQNQTQNSNLADIVSENNEKIPMPVTKKPQSEIFKPKKRKILNEAQKSTNQNIQNSKQLCSELFDLKESFLIDLIESISEGYCIIDENLNLLKMNNDMLKFFEADSFQECLNIIFYSGLISTNGEGEGQTQYQDKSKQLSQEHPQSQVFNFNQINNYDTVRKDSQQRRGTIIEIMDMDTSPMTNFHEKYNRLNAGQFFKIYHHFNNNSLEGNPNQNQINEFIDQSFQSKYYEQITPKQKQKDLKINATSQRQYLNQLNGISNETIILKEINAITSQLKAQKKSPLNSSKKGQGQAEILYSHQKNFYVKFTSVSNNQQSIYLFLRVTPIVKDSKIFFLIDATNKTLFQSYCNLEALYNRQQSIIRGFTEETYYSIHYLIQKLQESKQFCQTDFSKFHIDPLLSQAHILQNTLQILFEISNKKKPFQLNLQVENLIEFLQYEIIDIFNLEAKSKKILLKIETDNDVPSQVSTDFEKLKIILTIIIQNYMNFIQENQSIIISIKNQSLQSGDHDFSYGEDNQNLNQTKLNAFLLQFNVYLSFSSPLQGGEEQQRIQQIFTQSLKNSQEQADQNKSFMFGSPYCGFNQNYPNQNSPYQHINISRKSSFYKKKASMQQQIDEIFEQINNIQVCDIIAQKLVGPLFNQINLKSSTKLNNGLQFEKNEKGFPCLSFLIESQVVIHSYEKDISSKFTAHPADNSQNIFLRQTTDTYSPIYYSYRQPPRHKLEVNEREDDCQEGLIQIDLIPQKVQPTSLHNFPQTKSILHITQHESRKQSMISNINSLNEIYKAEEQGLLDVTNNNLNQQRNICKKITQNPKSLSGLPFDFNVATTVFSTHNQDDLDDTNQIGLKNNNRQTLKLENIPEVQVLEISKEVTVTQNDNDENISDQKKNEKKNKQAMKYLDKDGRKQADILNSQTSPQQKNIFQQSSKANKELFFQNKQMTFNKYSLQSSTSTNSPRLKKKTVEGGVDYNSYKDLPSSLSLYPNNQNLKLQYQDEVIINSKQNQNASGQDSIIFLQNQKNEKQLEINIASEKQVIQNPQNKQVLLNTVGDQFTGQQSHISLNKKIDQDFQKINRGFVLNNNNDHNQIKNLIVSGGNQGNGDQSALMYLNQPTPLFSATQHSKILPKLEIAQSVKYNQPLNLEKKQILFVDKHQLYHTMFQQVLSQYAKEQEDESFQSAYTVEECISLIENQYYQNKYQYQYIFIDNKMLNEGNNHLIDSIKQIFQQNKIQFESLIFICSNQYFDSSCFIRFGITSSLKKPITLKELEEKKIILQKKIQQNTTLSQSFSPIPLIKAQNEIFY</sequence>
<accession>I7MM34</accession>
<dbReference type="InterPro" id="IPR011006">
    <property type="entry name" value="CheY-like_superfamily"/>
</dbReference>
<dbReference type="EMBL" id="GG662464">
    <property type="protein sequence ID" value="EAS03883.2"/>
    <property type="molecule type" value="Genomic_DNA"/>
</dbReference>
<protein>
    <submittedName>
        <fullName evidence="2">Transmembrane protein, putative</fullName>
    </submittedName>
</protein>
<dbReference type="Gene3D" id="3.40.50.2300">
    <property type="match status" value="1"/>
</dbReference>
<feature type="transmembrane region" description="Helical" evidence="1">
    <location>
        <begin position="270"/>
        <end position="288"/>
    </location>
</feature>
<proteinExistence type="predicted"/>
<gene>
    <name evidence="2" type="ORF">TTHERM_00455220</name>
</gene>
<keyword evidence="3" id="KW-1185">Reference proteome</keyword>
<name>I7MM34_TETTS</name>
<feature type="transmembrane region" description="Helical" evidence="1">
    <location>
        <begin position="196"/>
        <end position="219"/>
    </location>
</feature>
<keyword evidence="1" id="KW-0472">Membrane</keyword>
<organism evidence="2 3">
    <name type="scientific">Tetrahymena thermophila (strain SB210)</name>
    <dbReference type="NCBI Taxonomy" id="312017"/>
    <lineage>
        <taxon>Eukaryota</taxon>
        <taxon>Sar</taxon>
        <taxon>Alveolata</taxon>
        <taxon>Ciliophora</taxon>
        <taxon>Intramacronucleata</taxon>
        <taxon>Oligohymenophorea</taxon>
        <taxon>Hymenostomatida</taxon>
        <taxon>Tetrahymenina</taxon>
        <taxon>Tetrahymenidae</taxon>
        <taxon>Tetrahymena</taxon>
    </lineage>
</organism>
<dbReference type="KEGG" id="tet:TTHERM_00455220"/>
<dbReference type="InParanoid" id="I7MM34"/>
<reference evidence="3" key="1">
    <citation type="journal article" date="2006" name="PLoS Biol.">
        <title>Macronuclear genome sequence of the ciliate Tetrahymena thermophila, a model eukaryote.</title>
        <authorList>
            <person name="Eisen J.A."/>
            <person name="Coyne R.S."/>
            <person name="Wu M."/>
            <person name="Wu D."/>
            <person name="Thiagarajan M."/>
            <person name="Wortman J.R."/>
            <person name="Badger J.H."/>
            <person name="Ren Q."/>
            <person name="Amedeo P."/>
            <person name="Jones K.M."/>
            <person name="Tallon L.J."/>
            <person name="Delcher A.L."/>
            <person name="Salzberg S.L."/>
            <person name="Silva J.C."/>
            <person name="Haas B.J."/>
            <person name="Majoros W.H."/>
            <person name="Farzad M."/>
            <person name="Carlton J.M."/>
            <person name="Smith R.K. Jr."/>
            <person name="Garg J."/>
            <person name="Pearlman R.E."/>
            <person name="Karrer K.M."/>
            <person name="Sun L."/>
            <person name="Manning G."/>
            <person name="Elde N.C."/>
            <person name="Turkewitz A.P."/>
            <person name="Asai D.J."/>
            <person name="Wilkes D.E."/>
            <person name="Wang Y."/>
            <person name="Cai H."/>
            <person name="Collins K."/>
            <person name="Stewart B.A."/>
            <person name="Lee S.R."/>
            <person name="Wilamowska K."/>
            <person name="Weinberg Z."/>
            <person name="Ruzzo W.L."/>
            <person name="Wloga D."/>
            <person name="Gaertig J."/>
            <person name="Frankel J."/>
            <person name="Tsao C.-C."/>
            <person name="Gorovsky M.A."/>
            <person name="Keeling P.J."/>
            <person name="Waller R.F."/>
            <person name="Patron N.J."/>
            <person name="Cherry J.M."/>
            <person name="Stover N.A."/>
            <person name="Krieger C.J."/>
            <person name="del Toro C."/>
            <person name="Ryder H.F."/>
            <person name="Williamson S.C."/>
            <person name="Barbeau R.A."/>
            <person name="Hamilton E.P."/>
            <person name="Orias E."/>
        </authorList>
    </citation>
    <scope>NUCLEOTIDE SEQUENCE [LARGE SCALE GENOMIC DNA]</scope>
    <source>
        <strain evidence="3">SB210</strain>
    </source>
</reference>
<evidence type="ECO:0000313" key="3">
    <source>
        <dbReference type="Proteomes" id="UP000009168"/>
    </source>
</evidence>
<dbReference type="GeneID" id="7841014"/>